<organism evidence="3">
    <name type="scientific">Craspedostauros australis</name>
    <dbReference type="NCBI Taxonomy" id="1486917"/>
    <lineage>
        <taxon>Eukaryota</taxon>
        <taxon>Sar</taxon>
        <taxon>Stramenopiles</taxon>
        <taxon>Ochrophyta</taxon>
        <taxon>Bacillariophyta</taxon>
        <taxon>Bacillariophyceae</taxon>
        <taxon>Bacillariophycidae</taxon>
        <taxon>Naviculales</taxon>
        <taxon>Naviculaceae</taxon>
        <taxon>Craspedostauros</taxon>
    </lineage>
</organism>
<feature type="compositionally biased region" description="Gly residues" evidence="2">
    <location>
        <begin position="147"/>
        <end position="156"/>
    </location>
</feature>
<gene>
    <name evidence="3" type="ORF">CAUS1442_LOCUS6293</name>
</gene>
<feature type="coiled-coil region" evidence="1">
    <location>
        <begin position="7"/>
        <end position="74"/>
    </location>
</feature>
<protein>
    <submittedName>
        <fullName evidence="3">Uncharacterized protein</fullName>
    </submittedName>
</protein>
<name>A0A7R9ZKX0_9STRA</name>
<sequence>MDDESEILELKRKLALSQALVQNLEVENTFLQREAILNHKSVELRMMQAVHETESRMEDRLKVVQIERDEAIQECHALRHIGLDDTCPTCRHIFQDRTDSIMDRPVQNTILARRKLLLFGHPPSTAATNGHFVRPSTRPSRSDDGSGDGNDGGGDSRTGAHEVDDMQSMPTRLLRQRRGSIFSEGVIDDIGSIATTLPDTNSIIGGTGGYQIHHGGVGSFTEPLSSWNSSSDRFHLPSTSDIPTTNGAGQDGGAGNGSGRARYSDVPTVIEGASQHEPIRQHHFDNDFPTMESDFHADDFSSDTLGDGSYDDSAE</sequence>
<reference evidence="3" key="1">
    <citation type="submission" date="2021-01" db="EMBL/GenBank/DDBJ databases">
        <authorList>
            <person name="Corre E."/>
            <person name="Pelletier E."/>
            <person name="Niang G."/>
            <person name="Scheremetjew M."/>
            <person name="Finn R."/>
            <person name="Kale V."/>
            <person name="Holt S."/>
            <person name="Cochrane G."/>
            <person name="Meng A."/>
            <person name="Brown T."/>
            <person name="Cohen L."/>
        </authorList>
    </citation>
    <scope>NUCLEOTIDE SEQUENCE</scope>
    <source>
        <strain evidence="3">CCMP3328</strain>
    </source>
</reference>
<evidence type="ECO:0000256" key="1">
    <source>
        <dbReference type="SAM" id="Coils"/>
    </source>
</evidence>
<feature type="compositionally biased region" description="Basic and acidic residues" evidence="2">
    <location>
        <begin position="277"/>
        <end position="286"/>
    </location>
</feature>
<feature type="region of interest" description="Disordered" evidence="2">
    <location>
        <begin position="123"/>
        <end position="172"/>
    </location>
</feature>
<feature type="region of interest" description="Disordered" evidence="2">
    <location>
        <begin position="224"/>
        <end position="315"/>
    </location>
</feature>
<dbReference type="EMBL" id="HBEF01010017">
    <property type="protein sequence ID" value="CAD8334188.1"/>
    <property type="molecule type" value="Transcribed_RNA"/>
</dbReference>
<feature type="compositionally biased region" description="Polar residues" evidence="2">
    <location>
        <begin position="224"/>
        <end position="246"/>
    </location>
</feature>
<proteinExistence type="predicted"/>
<evidence type="ECO:0000256" key="2">
    <source>
        <dbReference type="SAM" id="MobiDB-lite"/>
    </source>
</evidence>
<evidence type="ECO:0000313" key="3">
    <source>
        <dbReference type="EMBL" id="CAD8334188.1"/>
    </source>
</evidence>
<feature type="compositionally biased region" description="Gly residues" evidence="2">
    <location>
        <begin position="249"/>
        <end position="258"/>
    </location>
</feature>
<accession>A0A7R9ZKX0</accession>
<dbReference type="AlphaFoldDB" id="A0A7R9ZKX0"/>
<keyword evidence="1" id="KW-0175">Coiled coil</keyword>